<dbReference type="SUPFAM" id="SSF56672">
    <property type="entry name" value="DNA/RNA polymerases"/>
    <property type="match status" value="1"/>
</dbReference>
<evidence type="ECO:0000259" key="1">
    <source>
        <dbReference type="PROSITE" id="PS50878"/>
    </source>
</evidence>
<dbReference type="PANTHER" id="PTHR19446">
    <property type="entry name" value="REVERSE TRANSCRIPTASES"/>
    <property type="match status" value="1"/>
</dbReference>
<dbReference type="OrthoDB" id="2417874at2759"/>
<name>A0A077WW14_9FUNG</name>
<dbReference type="Pfam" id="PF13966">
    <property type="entry name" value="zf-RVT"/>
    <property type="match status" value="1"/>
</dbReference>
<dbReference type="PROSITE" id="PS50878">
    <property type="entry name" value="RT_POL"/>
    <property type="match status" value="1"/>
</dbReference>
<gene>
    <name evidence="2" type="ORF">LRAMOSA11428</name>
</gene>
<accession>A0A077WW14</accession>
<feature type="domain" description="Reverse transcriptase" evidence="1">
    <location>
        <begin position="412"/>
        <end position="702"/>
    </location>
</feature>
<dbReference type="SUPFAM" id="SSF56219">
    <property type="entry name" value="DNase I-like"/>
    <property type="match status" value="1"/>
</dbReference>
<evidence type="ECO:0000313" key="2">
    <source>
        <dbReference type="EMBL" id="CDS10942.1"/>
    </source>
</evidence>
<proteinExistence type="predicted"/>
<dbReference type="InterPro" id="IPR026960">
    <property type="entry name" value="RVT-Znf"/>
</dbReference>
<dbReference type="EMBL" id="LK023345">
    <property type="protein sequence ID" value="CDS10942.1"/>
    <property type="molecule type" value="Genomic_DNA"/>
</dbReference>
<organism evidence="2">
    <name type="scientific">Lichtheimia ramosa</name>
    <dbReference type="NCBI Taxonomy" id="688394"/>
    <lineage>
        <taxon>Eukaryota</taxon>
        <taxon>Fungi</taxon>
        <taxon>Fungi incertae sedis</taxon>
        <taxon>Mucoromycota</taxon>
        <taxon>Mucoromycotina</taxon>
        <taxon>Mucoromycetes</taxon>
        <taxon>Mucorales</taxon>
        <taxon>Lichtheimiaceae</taxon>
        <taxon>Lichtheimia</taxon>
    </lineage>
</organism>
<dbReference type="Pfam" id="PF00078">
    <property type="entry name" value="RVT_1"/>
    <property type="match status" value="1"/>
</dbReference>
<dbReference type="InterPro" id="IPR043502">
    <property type="entry name" value="DNA/RNA_pol_sf"/>
</dbReference>
<dbReference type="CDD" id="cd01650">
    <property type="entry name" value="RT_nLTR_like"/>
    <property type="match status" value="1"/>
</dbReference>
<reference evidence="2" key="1">
    <citation type="journal article" date="2014" name="Genome Announc.">
        <title>De novo whole-genome sequence and genome annotation of Lichtheimia ramosa.</title>
        <authorList>
            <person name="Linde J."/>
            <person name="Schwartze V."/>
            <person name="Binder U."/>
            <person name="Lass-Florl C."/>
            <person name="Voigt K."/>
            <person name="Horn F."/>
        </authorList>
    </citation>
    <scope>NUCLEOTIDE SEQUENCE</scope>
    <source>
        <strain evidence="2">JMRC FSU:6197</strain>
    </source>
</reference>
<sequence>MDERVAVASIHDQHHHTVCRIINTYAPADYQARQDFLCTFLSLPVISEVDTDPWMLVGDFNMNLHSRTVTSKPAVKPWYEWVTTHFNNCFPQGLSTFTRGDSRTTIDYIYAHHSLAPRLTNTNIHFVPQEWTDHSLMTVDLLLARQDHGRGTWRFNPTLLQDEDFVNLLDHTVSEFFTTNELPLDDTTSRSPQALWESAKYLIKCTAQRYTQGATHRYKRTLTRLQSERQQIMTNLTSTSSASRPTLQRHLTRIDQSIDTIIQRDTQQAMLRSATRWHEKGERNNKYFYKVIKQRQSQQTIQSLKCSSGDVIHDPQDIIREARQYYQQLYTPDPIHLADVQELLSNVPPTAKLSNSDSTDMTNKISRLDLLDLLNRTPLGKSPGLDGIPFEVYRHLAPRSSAFSSLLRDVINQALEGTFPHSWSDTRMVLLYKKGDPELLANWRPLSLINADAKIFTKLIANRVNQVLPRLINPYQTGFMPHRLISDNGWLNQVIMSNARTACASKQQVAIFLDQEKAYDRVHPDYLRRVLLHFGFPDSLVTSLCKLFFGTRIHVSINGWLGAGFTQGRGLRQGDPLSPLLFNLAFEPMLRSIWNSCLQGVSLCTVPIARHHRPTPVMLPECRHTQATDYVCTSFTDPAPTVKMLSYADDLEVFLTHPDEWPVLMSLLDKYSRASNAKVNLSKTVMMSLSGREHAAWMNIAQEYGAEWHDNTSPTAVRYLGYPLHHNQHQLLQYLDEIKLKISRHATLLKGRNLSVQGTGMVANSLLLSRLWHVLRVIPAPVKWLHEIKAIVRNFVLPFWPAPAWDTICLPRRFGGLGLIDIENQAFALHFVYLQRLFARQRPSDFLSTWVVKYYQLLTGHASLLPLLLFPHRFKPLLRKDPNMYHLCLLICRLPPLIISTKWSHRWLLDLPLQELLRQNLDDTHHYPLRYLLSDIVKWNQHTRSFLLHQHRLPTLLSQLVDSIWNPELGAPHHLPVITPLDDISIPGNAFLAPPWQRTPEIATSLLPPLSHWTIAVSTHTTCQVSRLSLTQLRHIWHPSWQHMLNRPRPPERPKPSCLMYPPSFWKNFWKLPIPHPARTPWWRLLLDTVSTRSKLHRLHPDKHPSRECLICKAADEDLYHMFVDCPYKRLFWMDALQLLNLTDTLPTQQSIWHVLVTLRTPDNRTLDPATLCRLGCIIAVLWKYHWRCVIEDEFWFTATALGLLTSNVLFSSFTPNPSVSQL</sequence>
<dbReference type="InterPro" id="IPR036691">
    <property type="entry name" value="Endo/exonu/phosph_ase_sf"/>
</dbReference>
<protein>
    <recommendedName>
        <fullName evidence="1">Reverse transcriptase domain-containing protein</fullName>
    </recommendedName>
</protein>
<dbReference type="InterPro" id="IPR000477">
    <property type="entry name" value="RT_dom"/>
</dbReference>
<dbReference type="Gene3D" id="3.60.10.10">
    <property type="entry name" value="Endonuclease/exonuclease/phosphatase"/>
    <property type="match status" value="1"/>
</dbReference>
<dbReference type="AlphaFoldDB" id="A0A077WW14"/>